<keyword evidence="1" id="KW-0812">Transmembrane</keyword>
<feature type="transmembrane region" description="Helical" evidence="1">
    <location>
        <begin position="23"/>
        <end position="44"/>
    </location>
</feature>
<dbReference type="PANTHER" id="PTHR40278:SF1">
    <property type="entry name" value="DNA UTILIZATION PROTEIN HOFN"/>
    <property type="match status" value="1"/>
</dbReference>
<keyword evidence="3" id="KW-1185">Reference proteome</keyword>
<accession>A0ABM9HH13</accession>
<reference evidence="2 3" key="1">
    <citation type="submission" date="2022-09" db="EMBL/GenBank/DDBJ databases">
        <authorList>
            <person name="Kop L."/>
        </authorList>
    </citation>
    <scope>NUCLEOTIDE SEQUENCE [LARGE SCALE GENOMIC DNA]</scope>
    <source>
        <strain evidence="2 3">347</strain>
    </source>
</reference>
<dbReference type="InterPro" id="IPR052534">
    <property type="entry name" value="Extracell_DNA_Util/SecSys_Comp"/>
</dbReference>
<gene>
    <name evidence="2" type="ORF">NSPWAT_2689</name>
</gene>
<protein>
    <submittedName>
        <fullName evidence="2">Uncharacterized protein</fullName>
    </submittedName>
</protein>
<organism evidence="2 3">
    <name type="scientific">Nitrospina watsonii</name>
    <dbReference type="NCBI Taxonomy" id="1323948"/>
    <lineage>
        <taxon>Bacteria</taxon>
        <taxon>Pseudomonadati</taxon>
        <taxon>Nitrospinota/Tectimicrobiota group</taxon>
        <taxon>Nitrospinota</taxon>
        <taxon>Nitrospinia</taxon>
        <taxon>Nitrospinales</taxon>
        <taxon>Nitrospinaceae</taxon>
        <taxon>Nitrospina</taxon>
    </lineage>
</organism>
<dbReference type="RefSeq" id="WP_282012372.1">
    <property type="nucleotide sequence ID" value="NZ_OX336137.1"/>
</dbReference>
<keyword evidence="1" id="KW-1133">Transmembrane helix</keyword>
<dbReference type="Pfam" id="PF05137">
    <property type="entry name" value="PilN"/>
    <property type="match status" value="1"/>
</dbReference>
<dbReference type="InterPro" id="IPR007813">
    <property type="entry name" value="PilN"/>
</dbReference>
<proteinExistence type="predicted"/>
<dbReference type="EMBL" id="OX336137">
    <property type="protein sequence ID" value="CAI2719545.1"/>
    <property type="molecule type" value="Genomic_DNA"/>
</dbReference>
<evidence type="ECO:0000313" key="3">
    <source>
        <dbReference type="Proteomes" id="UP001157733"/>
    </source>
</evidence>
<dbReference type="Proteomes" id="UP001157733">
    <property type="component" value="Chromosome"/>
</dbReference>
<dbReference type="PANTHER" id="PTHR40278">
    <property type="entry name" value="DNA UTILIZATION PROTEIN HOFN"/>
    <property type="match status" value="1"/>
</dbReference>
<evidence type="ECO:0000256" key="1">
    <source>
        <dbReference type="SAM" id="Phobius"/>
    </source>
</evidence>
<keyword evidence="1" id="KW-0472">Membrane</keyword>
<evidence type="ECO:0000313" key="2">
    <source>
        <dbReference type="EMBL" id="CAI2719545.1"/>
    </source>
</evidence>
<name>A0ABM9HH13_9BACT</name>
<sequence length="224" mass="25755">MNLIRVNLYDYQRIVREITIQKLFAGIFSAGLLAVAACFLFWAWQMVTIAQLEGEIEEVQAKVNALTPDYRKVQKLKKKKERYGEIITGIDGLRTKRSRTTELLEDLGRSLPQGVWLTVVEQRSLDDLGNIPDLFLGVNKAALLAERAKAEQEGREYEQHQFIQITGQGDNHQTIVHFVDRLRTLPYFDHVMLAKTEEKWKKNSPVKEFTIYSHVLKLAAPEKG</sequence>